<evidence type="ECO:0000313" key="2">
    <source>
        <dbReference type="Proteomes" id="UP001238179"/>
    </source>
</evidence>
<dbReference type="KEGG" id="msil:METEAL_21210"/>
<keyword evidence="2" id="KW-1185">Reference proteome</keyword>
<dbReference type="Proteomes" id="UP001238179">
    <property type="component" value="Chromosome"/>
</dbReference>
<dbReference type="RefSeq" id="WP_316415855.1">
    <property type="nucleotide sequence ID" value="NZ_AP027080.1"/>
</dbReference>
<evidence type="ECO:0000313" key="1">
    <source>
        <dbReference type="EMBL" id="BDU72947.1"/>
    </source>
</evidence>
<organism evidence="1 2">
    <name type="scientific">Mesoterricola silvestris</name>
    <dbReference type="NCBI Taxonomy" id="2927979"/>
    <lineage>
        <taxon>Bacteria</taxon>
        <taxon>Pseudomonadati</taxon>
        <taxon>Acidobacteriota</taxon>
        <taxon>Holophagae</taxon>
        <taxon>Holophagales</taxon>
        <taxon>Holophagaceae</taxon>
        <taxon>Mesoterricola</taxon>
    </lineage>
</organism>
<protein>
    <submittedName>
        <fullName evidence="1">Uncharacterized protein</fullName>
    </submittedName>
</protein>
<name>A0AA48GS06_9BACT</name>
<sequence>MDQESPKPATVSIPQGMAARIERAGVYLQAMGWLALHGKLTEENLATIDLTLKDLQRRLFIARVGSRIKVNVLLFKGAREASPRTLTPAGPVCPAIKEA</sequence>
<accession>A0AA48GS06</accession>
<gene>
    <name evidence="1" type="ORF">METEAL_21210</name>
</gene>
<reference evidence="2" key="1">
    <citation type="journal article" date="2023" name="Int. J. Syst. Evol. Microbiol.">
        <title>Mesoterricola silvestris gen. nov., sp. nov., Mesoterricola sediminis sp. nov., Geothrix oryzae sp. nov., Geothrix edaphica sp. nov., Geothrix rubra sp. nov., and Geothrix limicola sp. nov., six novel members of Acidobacteriota isolated from soils.</title>
        <authorList>
            <person name="Itoh H."/>
            <person name="Sugisawa Y."/>
            <person name="Mise K."/>
            <person name="Xu Z."/>
            <person name="Kuniyasu M."/>
            <person name="Ushijima N."/>
            <person name="Kawano K."/>
            <person name="Kobayashi E."/>
            <person name="Shiratori Y."/>
            <person name="Masuda Y."/>
            <person name="Senoo K."/>
        </authorList>
    </citation>
    <scope>NUCLEOTIDE SEQUENCE [LARGE SCALE GENOMIC DNA]</scope>
    <source>
        <strain evidence="2">W79</strain>
    </source>
</reference>
<dbReference type="EMBL" id="AP027080">
    <property type="protein sequence ID" value="BDU72947.1"/>
    <property type="molecule type" value="Genomic_DNA"/>
</dbReference>
<proteinExistence type="predicted"/>
<dbReference type="AlphaFoldDB" id="A0AA48GS06"/>